<dbReference type="Gene3D" id="3.40.50.2020">
    <property type="match status" value="1"/>
</dbReference>
<feature type="domain" description="Phosphoribosyltransferase" evidence="11">
    <location>
        <begin position="22"/>
        <end position="166"/>
    </location>
</feature>
<comment type="caution">
    <text evidence="12">The sequence shown here is derived from an EMBL/GenBank/DDBJ whole genome shotgun (WGS) entry which is preliminary data.</text>
</comment>
<keyword evidence="3 10" id="KW-0328">Glycosyltransferase</keyword>
<keyword evidence="5 10" id="KW-0805">Transcription regulation</keyword>
<dbReference type="FunFam" id="3.40.50.2020:FF:000020">
    <property type="entry name" value="Bifunctional protein PyrR"/>
    <property type="match status" value="1"/>
</dbReference>
<dbReference type="PANTHER" id="PTHR11608">
    <property type="entry name" value="BIFUNCTIONAL PROTEIN PYRR"/>
    <property type="match status" value="1"/>
</dbReference>
<keyword evidence="6 10" id="KW-0804">Transcription</keyword>
<comment type="subunit">
    <text evidence="9 10">Homodimer and homohexamer; in equilibrium.</text>
</comment>
<dbReference type="InterPro" id="IPR000836">
    <property type="entry name" value="PRTase_dom"/>
</dbReference>
<dbReference type="NCBIfam" id="NF003549">
    <property type="entry name" value="PRK05205.1-5"/>
    <property type="match status" value="1"/>
</dbReference>
<keyword evidence="10" id="KW-0694">RNA-binding</keyword>
<dbReference type="NCBIfam" id="NF003547">
    <property type="entry name" value="PRK05205.1-3"/>
    <property type="match status" value="1"/>
</dbReference>
<evidence type="ECO:0000313" key="12">
    <source>
        <dbReference type="EMBL" id="SIQ76578.1"/>
    </source>
</evidence>
<evidence type="ECO:0000259" key="11">
    <source>
        <dbReference type="Pfam" id="PF00156"/>
    </source>
</evidence>
<dbReference type="GO" id="GO:0006353">
    <property type="term" value="P:DNA-templated transcription termination"/>
    <property type="evidence" value="ECO:0007669"/>
    <property type="project" value="UniProtKB-UniRule"/>
</dbReference>
<evidence type="ECO:0000256" key="3">
    <source>
        <dbReference type="ARBA" id="ARBA00022676"/>
    </source>
</evidence>
<dbReference type="SUPFAM" id="SSF53271">
    <property type="entry name" value="PRTase-like"/>
    <property type="match status" value="1"/>
</dbReference>
<dbReference type="CDD" id="cd06223">
    <property type="entry name" value="PRTases_typeI"/>
    <property type="match status" value="1"/>
</dbReference>
<evidence type="ECO:0000256" key="9">
    <source>
        <dbReference type="ARBA" id="ARBA00063792"/>
    </source>
</evidence>
<proteinExistence type="inferred from homology"/>
<evidence type="ECO:0000256" key="1">
    <source>
        <dbReference type="ARBA" id="ARBA00005565"/>
    </source>
</evidence>
<evidence type="ECO:0000256" key="10">
    <source>
        <dbReference type="HAMAP-Rule" id="MF_01219"/>
    </source>
</evidence>
<comment type="catalytic activity">
    <reaction evidence="10">
        <text>UMP + diphosphate = 5-phospho-alpha-D-ribose 1-diphosphate + uracil</text>
        <dbReference type="Rhea" id="RHEA:13017"/>
        <dbReference type="ChEBI" id="CHEBI:17568"/>
        <dbReference type="ChEBI" id="CHEBI:33019"/>
        <dbReference type="ChEBI" id="CHEBI:57865"/>
        <dbReference type="ChEBI" id="CHEBI:58017"/>
        <dbReference type="EC" id="2.4.2.9"/>
    </reaction>
</comment>
<dbReference type="NCBIfam" id="NF003545">
    <property type="entry name" value="PRK05205.1-1"/>
    <property type="match status" value="1"/>
</dbReference>
<dbReference type="EC" id="2.4.2.9" evidence="10"/>
<dbReference type="PANTHER" id="PTHR11608:SF0">
    <property type="entry name" value="BIFUNCTIONAL PROTEIN PYRR"/>
    <property type="match status" value="1"/>
</dbReference>
<evidence type="ECO:0000256" key="5">
    <source>
        <dbReference type="ARBA" id="ARBA00023015"/>
    </source>
</evidence>
<dbReference type="AlphaFoldDB" id="A0A9X8R6Z0"/>
<feature type="short sequence motif" description="PRPP-binding" evidence="10">
    <location>
        <begin position="116"/>
        <end position="128"/>
    </location>
</feature>
<dbReference type="GO" id="GO:0003723">
    <property type="term" value="F:RNA binding"/>
    <property type="evidence" value="ECO:0007669"/>
    <property type="project" value="UniProtKB-UniRule"/>
</dbReference>
<dbReference type="InterPro" id="IPR050137">
    <property type="entry name" value="PyrR_bifunctional"/>
</dbReference>
<comment type="function">
    <text evidence="7 10">Regulates transcriptional attenuation of the pyrimidine nucleotide (pyr) operon by binding in a uridine-dependent manner to specific sites on pyr mRNA. This disrupts an antiterminator hairpin in the RNA and favors formation of a downstream transcription terminator, leading to a reduced expression of downstream genes.</text>
</comment>
<gene>
    <name evidence="10" type="primary">pyrR</name>
    <name evidence="12" type="ORF">SAMN05878482_102173</name>
</gene>
<dbReference type="HAMAP" id="MF_01219">
    <property type="entry name" value="PyrR"/>
    <property type="match status" value="1"/>
</dbReference>
<name>A0A9X8R6Z0_9BACI</name>
<evidence type="ECO:0000256" key="2">
    <source>
        <dbReference type="ARBA" id="ARBA00022472"/>
    </source>
</evidence>
<keyword evidence="4 10" id="KW-0808">Transferase</keyword>
<comment type="similarity">
    <text evidence="1 10">Belongs to the purine/pyrimidine phosphoribosyltransferase family. PyrR subfamily.</text>
</comment>
<protein>
    <recommendedName>
        <fullName evidence="10">Bifunctional protein PyrR</fullName>
    </recommendedName>
    <domain>
        <recommendedName>
            <fullName evidence="10">Pyrimidine operon regulatory protein</fullName>
        </recommendedName>
    </domain>
    <domain>
        <recommendedName>
            <fullName evidence="10">Uracil phosphoribosyltransferase</fullName>
            <shortName evidence="10">UPRTase</shortName>
            <ecNumber evidence="10">2.4.2.9</ecNumber>
        </recommendedName>
    </domain>
</protein>
<dbReference type="Proteomes" id="UP000185829">
    <property type="component" value="Unassembled WGS sequence"/>
</dbReference>
<keyword evidence="2 10" id="KW-0806">Transcription termination</keyword>
<organism evidence="12 13">
    <name type="scientific">Peribacillus simplex</name>
    <dbReference type="NCBI Taxonomy" id="1478"/>
    <lineage>
        <taxon>Bacteria</taxon>
        <taxon>Bacillati</taxon>
        <taxon>Bacillota</taxon>
        <taxon>Bacilli</taxon>
        <taxon>Bacillales</taxon>
        <taxon>Bacillaceae</taxon>
        <taxon>Peribacillus</taxon>
    </lineage>
</organism>
<evidence type="ECO:0000256" key="4">
    <source>
        <dbReference type="ARBA" id="ARBA00022679"/>
    </source>
</evidence>
<evidence type="ECO:0000313" key="13">
    <source>
        <dbReference type="Proteomes" id="UP000185829"/>
    </source>
</evidence>
<dbReference type="Pfam" id="PF00156">
    <property type="entry name" value="Pribosyltran"/>
    <property type="match status" value="1"/>
</dbReference>
<dbReference type="NCBIfam" id="NF003548">
    <property type="entry name" value="PRK05205.1-4"/>
    <property type="match status" value="1"/>
</dbReference>
<accession>A0A9X8R6Z0</accession>
<evidence type="ECO:0000256" key="8">
    <source>
        <dbReference type="ARBA" id="ARBA00056018"/>
    </source>
</evidence>
<dbReference type="InterPro" id="IPR023050">
    <property type="entry name" value="PyrR"/>
</dbReference>
<comment type="function">
    <text evidence="8 10">Also displays a weak uracil phosphoribosyltransferase activity which is not physiologically significant.</text>
</comment>
<dbReference type="EMBL" id="FTMX01000002">
    <property type="protein sequence ID" value="SIQ76578.1"/>
    <property type="molecule type" value="Genomic_DNA"/>
</dbReference>
<sequence length="195" mass="21649">MKLTYQKKGIGVADVLNEKAIVLDEKAISRALTRIAHEIIEKNKGIEDCVLIGIRTRGIFLADRLAKRINQIEGKEIELGELDITLYRDDLSKKTNDGEPIVKGSDIPVNITDKKVILVDDVLFTGRTVRAAMDALVDLGRPSQIQLAVLVDRGHRELPIRADFVGKNVPTSQSEKITVTLTEVDQLDQVTILEN</sequence>
<reference evidence="12 13" key="1">
    <citation type="submission" date="2017-01" db="EMBL/GenBank/DDBJ databases">
        <authorList>
            <person name="Varghese N."/>
            <person name="Submissions S."/>
        </authorList>
    </citation>
    <scope>NUCLEOTIDE SEQUENCE [LARGE SCALE GENOMIC DNA]</scope>
    <source>
        <strain evidence="12 13">RUG2-6</strain>
    </source>
</reference>
<dbReference type="GO" id="GO:0004845">
    <property type="term" value="F:uracil phosphoribosyltransferase activity"/>
    <property type="evidence" value="ECO:0007669"/>
    <property type="project" value="UniProtKB-UniRule"/>
</dbReference>
<evidence type="ECO:0000256" key="6">
    <source>
        <dbReference type="ARBA" id="ARBA00023163"/>
    </source>
</evidence>
<dbReference type="InterPro" id="IPR029057">
    <property type="entry name" value="PRTase-like"/>
</dbReference>
<evidence type="ECO:0000256" key="7">
    <source>
        <dbReference type="ARBA" id="ARBA00053556"/>
    </source>
</evidence>